<feature type="transmembrane region" description="Helical" evidence="1">
    <location>
        <begin position="58"/>
        <end position="76"/>
    </location>
</feature>
<reference evidence="2" key="1">
    <citation type="submission" date="2022-10" db="EMBL/GenBank/DDBJ databases">
        <title>Complete genome of Ep21-8.</title>
        <authorList>
            <person name="Kang Y.-R."/>
            <person name="Kim D.-H."/>
        </authorList>
    </citation>
    <scope>NUCLEOTIDE SEQUENCE</scope>
    <source>
        <strain evidence="2">Ep21-8</strain>
    </source>
</reference>
<evidence type="ECO:0000313" key="2">
    <source>
        <dbReference type="EMBL" id="WDU91820.1"/>
    </source>
</evidence>
<dbReference type="Proteomes" id="UP001223683">
    <property type="component" value="Chromosome"/>
</dbReference>
<feature type="transmembrane region" description="Helical" evidence="1">
    <location>
        <begin position="12"/>
        <end position="38"/>
    </location>
</feature>
<dbReference type="GeneID" id="72527705"/>
<keyword evidence="1" id="KW-0812">Transmembrane</keyword>
<evidence type="ECO:0000313" key="3">
    <source>
        <dbReference type="Proteomes" id="UP001223683"/>
    </source>
</evidence>
<dbReference type="PROSITE" id="PS51257">
    <property type="entry name" value="PROKAR_LIPOPROTEIN"/>
    <property type="match status" value="1"/>
</dbReference>
<gene>
    <name evidence="2" type="ORF">PWJ79_04045</name>
</gene>
<accession>A0AAQ3H5H5</accession>
<dbReference type="AlphaFoldDB" id="A0AAQ3H5H5"/>
<protein>
    <recommendedName>
        <fullName evidence="4">Immunity protein</fullName>
    </recommendedName>
</protein>
<evidence type="ECO:0000256" key="1">
    <source>
        <dbReference type="SAM" id="Phobius"/>
    </source>
</evidence>
<dbReference type="RefSeq" id="WP_071818503.1">
    <property type="nucleotide sequence ID" value="NC_013508.1"/>
</dbReference>
<evidence type="ECO:0008006" key="4">
    <source>
        <dbReference type="Google" id="ProtNLM"/>
    </source>
</evidence>
<name>A0AAQ3H5H5_EDWPI</name>
<sequence length="88" mass="9781">MKIRTVGVKLNFVLICYCVLILIGVALLACLCAAILVFLKNGKFIFSWEDDVLYSVKAGIATGIPTGIGIWFMSWIKARKEKRSPSKE</sequence>
<organism evidence="2 3">
    <name type="scientific">Edwardsiella piscicida</name>
    <dbReference type="NCBI Taxonomy" id="1263550"/>
    <lineage>
        <taxon>Bacteria</taxon>
        <taxon>Pseudomonadati</taxon>
        <taxon>Pseudomonadota</taxon>
        <taxon>Gammaproteobacteria</taxon>
        <taxon>Enterobacterales</taxon>
        <taxon>Hafniaceae</taxon>
        <taxon>Edwardsiella</taxon>
    </lineage>
</organism>
<keyword evidence="1" id="KW-1133">Transmembrane helix</keyword>
<proteinExistence type="predicted"/>
<keyword evidence="1" id="KW-0472">Membrane</keyword>
<dbReference type="EMBL" id="CP118390">
    <property type="protein sequence ID" value="WDU91820.1"/>
    <property type="molecule type" value="Genomic_DNA"/>
</dbReference>